<accession>A0A316VET8</accession>
<proteinExistence type="inferred from homology"/>
<sequence length="476" mass="54348">REAIKSAFLHNYGIYEKYAFGYDIVRPIKRKGADNAILAGMGGTIIDSMSTMILMGLNESQQYKNALEHVRTTDFTMTSQGTPVGTVSLFELTIRYIGGLTSAFEMNGQRDDERFLIDKAASLANELSHAWDWGTRIPYNRVNINKKHPEEEEELKDQGTACLAEIGTLSIEWHRLSHHTGNSTYKELVLNSLEAVFNSTAIFPGLWAQRINRMTEKPFRDYVTWGGGSDSMFEYFSKYPLMLGDDKHKQLGILEMTMASTIEQLAKKTGLGNLTFLADWSDYYAHGTINMHSHLACFSGGNIAMAGRILHKDEWTRLGLEISESCARMYEMTHTGIGPIAWGWLDKEGRALGWEKSTDITSARMEYHQIHGVFITMAFYSHQPEVVESMFYAWRITGDEMWRDMAWNAFQSMQKYLEFNQTGWTGIENVNDASAGLYDGMQSFLFAELFKYLYLMFDDPDRFSLDDYVFNTEAHP</sequence>
<dbReference type="GO" id="GO:0005509">
    <property type="term" value="F:calcium ion binding"/>
    <property type="evidence" value="ECO:0007669"/>
    <property type="project" value="InterPro"/>
</dbReference>
<evidence type="ECO:0000256" key="12">
    <source>
        <dbReference type="PIRSR" id="PIRSR601382-3"/>
    </source>
</evidence>
<keyword evidence="11" id="KW-0479">Metal-binding</keyword>
<dbReference type="PANTHER" id="PTHR11742">
    <property type="entry name" value="MANNOSYL-OLIGOSACCHARIDE ALPHA-1,2-MANNOSIDASE-RELATED"/>
    <property type="match status" value="1"/>
</dbReference>
<keyword evidence="15" id="KW-1185">Reference proteome</keyword>
<dbReference type="PANTHER" id="PTHR11742:SF101">
    <property type="entry name" value="MANNOSYL-OLIGOSACCHARIDE ALPHA-1,2-MANNOSIDASE 1B"/>
    <property type="match status" value="1"/>
</dbReference>
<dbReference type="Pfam" id="PF01532">
    <property type="entry name" value="Glyco_hydro_47"/>
    <property type="match status" value="1"/>
</dbReference>
<dbReference type="GO" id="GO:0016020">
    <property type="term" value="C:membrane"/>
    <property type="evidence" value="ECO:0007669"/>
    <property type="project" value="InterPro"/>
</dbReference>
<dbReference type="InterPro" id="IPR012341">
    <property type="entry name" value="6hp_glycosidase-like_sf"/>
</dbReference>
<evidence type="ECO:0000256" key="4">
    <source>
        <dbReference type="ARBA" id="ARBA00022729"/>
    </source>
</evidence>
<evidence type="ECO:0000256" key="9">
    <source>
        <dbReference type="ARBA" id="ARBA00047669"/>
    </source>
</evidence>
<dbReference type="InterPro" id="IPR050749">
    <property type="entry name" value="Glycosyl_Hydrolase_47"/>
</dbReference>
<dbReference type="OrthoDB" id="8118055at2759"/>
<organism evidence="14 15">
    <name type="scientific">Meira miltonrushii</name>
    <dbReference type="NCBI Taxonomy" id="1280837"/>
    <lineage>
        <taxon>Eukaryota</taxon>
        <taxon>Fungi</taxon>
        <taxon>Dikarya</taxon>
        <taxon>Basidiomycota</taxon>
        <taxon>Ustilaginomycotina</taxon>
        <taxon>Exobasidiomycetes</taxon>
        <taxon>Exobasidiales</taxon>
        <taxon>Brachybasidiaceae</taxon>
        <taxon>Meira</taxon>
    </lineage>
</organism>
<keyword evidence="5 13" id="KW-0378">Hydrolase</keyword>
<evidence type="ECO:0000256" key="6">
    <source>
        <dbReference type="ARBA" id="ARBA00023157"/>
    </source>
</evidence>
<evidence type="ECO:0000256" key="13">
    <source>
        <dbReference type="RuleBase" id="RU361193"/>
    </source>
</evidence>
<feature type="binding site" evidence="11">
    <location>
        <position position="472"/>
    </location>
    <ligand>
        <name>Ca(2+)</name>
        <dbReference type="ChEBI" id="CHEBI:29108"/>
    </ligand>
</feature>
<evidence type="ECO:0000256" key="3">
    <source>
        <dbReference type="ARBA" id="ARBA00007658"/>
    </source>
</evidence>
<dbReference type="STRING" id="1280837.A0A316VET8"/>
<evidence type="ECO:0000313" key="15">
    <source>
        <dbReference type="Proteomes" id="UP000245771"/>
    </source>
</evidence>
<dbReference type="GO" id="GO:0004571">
    <property type="term" value="F:mannosyl-oligosaccharide 1,2-alpha-mannosidase activity"/>
    <property type="evidence" value="ECO:0007669"/>
    <property type="project" value="UniProtKB-EC"/>
</dbReference>
<evidence type="ECO:0000313" key="14">
    <source>
        <dbReference type="EMBL" id="PWN34511.1"/>
    </source>
</evidence>
<comment type="pathway">
    <text evidence="2">Protein modification; protein glycosylation.</text>
</comment>
<dbReference type="GO" id="GO:0005975">
    <property type="term" value="P:carbohydrate metabolic process"/>
    <property type="evidence" value="ECO:0007669"/>
    <property type="project" value="InterPro"/>
</dbReference>
<evidence type="ECO:0000256" key="5">
    <source>
        <dbReference type="ARBA" id="ARBA00022801"/>
    </source>
</evidence>
<feature type="disulfide bond" evidence="12">
    <location>
        <begin position="297"/>
        <end position="326"/>
    </location>
</feature>
<comment type="catalytic activity">
    <reaction evidence="10">
        <text>N(4)-(alpha-D-Man-(1-&gt;2)-alpha-D-Man-(1-&gt;2)-alpha-D-Man-(1-&gt;3)-[alpha-D-Man-(1-&gt;2)-alpha-D-Man-(1-&gt;3)-[alpha-D-Man-(1-&gt;2)-alpha-D-Man-(1-&gt;6)]-alpha-D-Man-(1-&gt;6)]-beta-D-Man-(1-&gt;4)-beta-D-GlcNAc-(1-&gt;4)-beta-D-GlcNAc)-L-asparaginyl-[protein] (N-glucan mannose isomer 9A1,2,3B1,2,3) + 4 H2O = N(4)-(alpha-D-Man-(1-&gt;3)-[alpha-D-Man-(1-&gt;3)-[alpha-D-Man-(1-&gt;6)]-alpha-D-Man-(1-&gt;6)]-beta-D-Man-(1-&gt;4)-beta-D-GlcNAc-(1-&gt;4)-beta-D-GlcNAc)-L-asparaginyl-[protein] (N-glucan mannose isomer 5A1,2) + 4 beta-D-mannose</text>
        <dbReference type="Rhea" id="RHEA:56008"/>
        <dbReference type="Rhea" id="RHEA-COMP:14356"/>
        <dbReference type="Rhea" id="RHEA-COMP:14367"/>
        <dbReference type="ChEBI" id="CHEBI:15377"/>
        <dbReference type="ChEBI" id="CHEBI:28563"/>
        <dbReference type="ChEBI" id="CHEBI:59087"/>
        <dbReference type="ChEBI" id="CHEBI:139493"/>
        <dbReference type="EC" id="3.2.1.113"/>
    </reaction>
</comment>
<evidence type="ECO:0000256" key="2">
    <source>
        <dbReference type="ARBA" id="ARBA00004922"/>
    </source>
</evidence>
<keyword evidence="11" id="KW-0106">Calcium</keyword>
<name>A0A316VET8_9BASI</name>
<reference evidence="14 15" key="1">
    <citation type="journal article" date="2018" name="Mol. Biol. Evol.">
        <title>Broad Genomic Sampling Reveals a Smut Pathogenic Ancestry of the Fungal Clade Ustilaginomycotina.</title>
        <authorList>
            <person name="Kijpornyongpan T."/>
            <person name="Mondo S.J."/>
            <person name="Barry K."/>
            <person name="Sandor L."/>
            <person name="Lee J."/>
            <person name="Lipzen A."/>
            <person name="Pangilinan J."/>
            <person name="LaButti K."/>
            <person name="Hainaut M."/>
            <person name="Henrissat B."/>
            <person name="Grigoriev I.V."/>
            <person name="Spatafora J.W."/>
            <person name="Aime M.C."/>
        </authorList>
    </citation>
    <scope>NUCLEOTIDE SEQUENCE [LARGE SCALE GENOMIC DNA]</scope>
    <source>
        <strain evidence="14 15">MCA 3882</strain>
    </source>
</reference>
<dbReference type="InterPro" id="IPR001382">
    <property type="entry name" value="Glyco_hydro_47"/>
</dbReference>
<evidence type="ECO:0000256" key="10">
    <source>
        <dbReference type="ARBA" id="ARBA00048605"/>
    </source>
</evidence>
<dbReference type="GO" id="GO:0005783">
    <property type="term" value="C:endoplasmic reticulum"/>
    <property type="evidence" value="ECO:0007669"/>
    <property type="project" value="TreeGrafter"/>
</dbReference>
<dbReference type="RefSeq" id="XP_025354813.1">
    <property type="nucleotide sequence ID" value="XM_025496048.1"/>
</dbReference>
<keyword evidence="4" id="KW-0732">Signal</keyword>
<dbReference type="EC" id="3.2.1.-" evidence="13"/>
<dbReference type="AlphaFoldDB" id="A0A316VET8"/>
<dbReference type="Proteomes" id="UP000245771">
    <property type="component" value="Unassembled WGS sequence"/>
</dbReference>
<feature type="non-terminal residue" evidence="14">
    <location>
        <position position="476"/>
    </location>
</feature>
<evidence type="ECO:0000256" key="8">
    <source>
        <dbReference type="ARBA" id="ARBA00023295"/>
    </source>
</evidence>
<protein>
    <recommendedName>
        <fullName evidence="13">alpha-1,2-Mannosidase</fullName>
        <ecNumber evidence="13">3.2.1.-</ecNumber>
    </recommendedName>
</protein>
<dbReference type="SUPFAM" id="SSF48225">
    <property type="entry name" value="Seven-hairpin glycosidases"/>
    <property type="match status" value="1"/>
</dbReference>
<dbReference type="GO" id="GO:0036503">
    <property type="term" value="P:ERAD pathway"/>
    <property type="evidence" value="ECO:0007669"/>
    <property type="project" value="UniProtKB-ARBA"/>
</dbReference>
<comment type="similarity">
    <text evidence="3 13">Belongs to the glycosyl hydrolase 47 family.</text>
</comment>
<dbReference type="InParanoid" id="A0A316VET8"/>
<evidence type="ECO:0000256" key="11">
    <source>
        <dbReference type="PIRSR" id="PIRSR601382-2"/>
    </source>
</evidence>
<keyword evidence="8 13" id="KW-0326">Glycosidase</keyword>
<dbReference type="Gene3D" id="1.50.10.10">
    <property type="match status" value="1"/>
</dbReference>
<dbReference type="PRINTS" id="PR00747">
    <property type="entry name" value="GLYHDRLASE47"/>
</dbReference>
<comment type="catalytic activity">
    <reaction evidence="9">
        <text>N(4)-(alpha-D-Man-(1-&gt;2)-alpha-D-Man-(1-&gt;2)-alpha-D-Man-(1-&gt;3)-[alpha-D-Man-(1-&gt;3)-[alpha-D-Man-(1-&gt;2)-alpha-D-Man-(1-&gt;6)]-alpha-D-Man-(1-&gt;6)]-beta-D-Man-(1-&gt;4)-beta-D-GlcNAc-(1-&gt;4)-beta-D-GlcNAc)-L-asparaginyl-[protein] (N-glucan mannose isomer 8A1,2,3B1,3) + 3 H2O = N(4)-(alpha-D-Man-(1-&gt;3)-[alpha-D-Man-(1-&gt;3)-[alpha-D-Man-(1-&gt;6)]-alpha-D-Man-(1-&gt;6)]-beta-D-Man-(1-&gt;4)-beta-D-GlcNAc-(1-&gt;4)-beta-D-GlcNAc)-L-asparaginyl-[protein] (N-glucan mannose isomer 5A1,2) + 3 beta-D-mannose</text>
        <dbReference type="Rhea" id="RHEA:56028"/>
        <dbReference type="Rhea" id="RHEA-COMP:14358"/>
        <dbReference type="Rhea" id="RHEA-COMP:14367"/>
        <dbReference type="ChEBI" id="CHEBI:15377"/>
        <dbReference type="ChEBI" id="CHEBI:28563"/>
        <dbReference type="ChEBI" id="CHEBI:59087"/>
        <dbReference type="ChEBI" id="CHEBI:60628"/>
        <dbReference type="EC" id="3.2.1.113"/>
    </reaction>
</comment>
<evidence type="ECO:0000256" key="1">
    <source>
        <dbReference type="ARBA" id="ARBA00001913"/>
    </source>
</evidence>
<comment type="cofactor">
    <cofactor evidence="1 11">
        <name>Ca(2+)</name>
        <dbReference type="ChEBI" id="CHEBI:29108"/>
    </cofactor>
</comment>
<gene>
    <name evidence="14" type="ORF">FA14DRAFT_114324</name>
</gene>
<dbReference type="GeneID" id="37017829"/>
<dbReference type="InterPro" id="IPR036026">
    <property type="entry name" value="Seven-hairpin_glycosidases"/>
</dbReference>
<feature type="non-terminal residue" evidence="14">
    <location>
        <position position="1"/>
    </location>
</feature>
<keyword evidence="6 12" id="KW-1015">Disulfide bond</keyword>
<evidence type="ECO:0000256" key="7">
    <source>
        <dbReference type="ARBA" id="ARBA00023180"/>
    </source>
</evidence>
<dbReference type="EMBL" id="KZ819603">
    <property type="protein sequence ID" value="PWN34511.1"/>
    <property type="molecule type" value="Genomic_DNA"/>
</dbReference>
<keyword evidence="7" id="KW-0325">Glycoprotein</keyword>